<sequence>MGDSLLPPPQLPSAPVDGRIAYMAVDLSTAQQHANSFDESILVFLTASTASLWALILFLHVSRWVVEDLQKLDIRVALYFPVLSALNLVKVATNFERQWLLAIRGFFECYVLFLLFYVAPVTWLGGELRTASVLELKHGVRDRSFLSRQKTFFLILLCTSPSLHIFHAILKHTAGDIGWLDDLVFFLSLLIVILALVLSFSFWRRVQRECRILRLSVKQAYVVPLIIVGAVQEQLMEALWGSSENGMRFSGALIVCEVAFLMALVCWDFSVRQEPAYLLISPDKQTPLLHRVGTSLCFWDVFFPGALPSPFARFHEMRDALEADKDAKFSLYFKRFHQPGRPLRQGQYAAGAATYPSAAERGLEGEGVDTDGERGVEAPGEAFMSGHSSPPFAHPASSSAAGAAGGLEAAGDGDEGGDSGDSSIEESPHGRG</sequence>
<gene>
    <name evidence="3" type="ORF">Cvel_26641</name>
</gene>
<dbReference type="AlphaFoldDB" id="A0A0G4HE58"/>
<keyword evidence="2" id="KW-0812">Transmembrane</keyword>
<dbReference type="VEuPathDB" id="CryptoDB:Cvel_26641"/>
<organism evidence="3">
    <name type="scientific">Chromera velia CCMP2878</name>
    <dbReference type="NCBI Taxonomy" id="1169474"/>
    <lineage>
        <taxon>Eukaryota</taxon>
        <taxon>Sar</taxon>
        <taxon>Alveolata</taxon>
        <taxon>Colpodellida</taxon>
        <taxon>Chromeraceae</taxon>
        <taxon>Chromera</taxon>
    </lineage>
</organism>
<protein>
    <recommendedName>
        <fullName evidence="4">Transmembrane protein</fullName>
    </recommendedName>
</protein>
<keyword evidence="2" id="KW-0472">Membrane</keyword>
<name>A0A0G4HE58_9ALVE</name>
<reference evidence="3" key="1">
    <citation type="submission" date="2014-11" db="EMBL/GenBank/DDBJ databases">
        <authorList>
            <person name="Otto D Thomas"/>
            <person name="Naeem Raeece"/>
        </authorList>
    </citation>
    <scope>NUCLEOTIDE SEQUENCE</scope>
</reference>
<evidence type="ECO:0000256" key="2">
    <source>
        <dbReference type="SAM" id="Phobius"/>
    </source>
</evidence>
<keyword evidence="2" id="KW-1133">Transmembrane helix</keyword>
<feature type="region of interest" description="Disordered" evidence="1">
    <location>
        <begin position="359"/>
        <end position="432"/>
    </location>
</feature>
<evidence type="ECO:0000313" key="3">
    <source>
        <dbReference type="EMBL" id="CEM42311.1"/>
    </source>
</evidence>
<feature type="compositionally biased region" description="Low complexity" evidence="1">
    <location>
        <begin position="385"/>
        <end position="410"/>
    </location>
</feature>
<feature type="transmembrane region" description="Helical" evidence="2">
    <location>
        <begin position="41"/>
        <end position="62"/>
    </location>
</feature>
<accession>A0A0G4HE58</accession>
<feature type="transmembrane region" description="Helical" evidence="2">
    <location>
        <begin position="74"/>
        <end position="93"/>
    </location>
</feature>
<dbReference type="EMBL" id="CDMZ01002423">
    <property type="protein sequence ID" value="CEM42311.1"/>
    <property type="molecule type" value="Genomic_DNA"/>
</dbReference>
<feature type="transmembrane region" description="Helical" evidence="2">
    <location>
        <begin position="182"/>
        <end position="203"/>
    </location>
</feature>
<evidence type="ECO:0000256" key="1">
    <source>
        <dbReference type="SAM" id="MobiDB-lite"/>
    </source>
</evidence>
<evidence type="ECO:0008006" key="4">
    <source>
        <dbReference type="Google" id="ProtNLM"/>
    </source>
</evidence>
<feature type="transmembrane region" description="Helical" evidence="2">
    <location>
        <begin position="151"/>
        <end position="170"/>
    </location>
</feature>
<feature type="transmembrane region" description="Helical" evidence="2">
    <location>
        <begin position="252"/>
        <end position="271"/>
    </location>
</feature>
<proteinExistence type="predicted"/>